<comment type="caution">
    <text evidence="1">The sequence shown here is derived from an EMBL/GenBank/DDBJ whole genome shotgun (WGS) entry which is preliminary data.</text>
</comment>
<evidence type="ECO:0008006" key="3">
    <source>
        <dbReference type="Google" id="ProtNLM"/>
    </source>
</evidence>
<reference evidence="1 2" key="1">
    <citation type="journal article" date="2018" name="Mol. Plant Microbe Interact.">
        <title>Taxonomically Different Co-Microsymbionts of a Relict Legume, Oxytropis popoviana, Have Complementary Sets of Symbiotic Genes and Together Increase the Efficiency of Plant Nodulation.</title>
        <authorList>
            <person name="Safronova V."/>
            <person name="Belimov A."/>
            <person name="Sazanova A."/>
            <person name="Chirak E."/>
            <person name="Verkhozina A."/>
            <person name="Kuznetsova I."/>
            <person name="Andronov E."/>
            <person name="Puhalsky J."/>
            <person name="Tikhonovich I."/>
        </authorList>
    </citation>
    <scope>NUCLEOTIDE SEQUENCE [LARGE SCALE GENOMIC DNA]</scope>
    <source>
        <strain evidence="1 2">Opo-235</strain>
    </source>
</reference>
<name>A0A3M9X030_9HYPH</name>
<accession>A0A3M9X030</accession>
<gene>
    <name evidence="1" type="ORF">DNR46_34305</name>
</gene>
<dbReference type="RefSeq" id="WP_123170382.1">
    <property type="nucleotide sequence ID" value="NZ_QKOD01000020.1"/>
</dbReference>
<evidence type="ECO:0000313" key="1">
    <source>
        <dbReference type="EMBL" id="RNJ41404.1"/>
    </source>
</evidence>
<organism evidence="1 2">
    <name type="scientific">Mesorhizobium japonicum</name>
    <dbReference type="NCBI Taxonomy" id="2066070"/>
    <lineage>
        <taxon>Bacteria</taxon>
        <taxon>Pseudomonadati</taxon>
        <taxon>Pseudomonadota</taxon>
        <taxon>Alphaproteobacteria</taxon>
        <taxon>Hyphomicrobiales</taxon>
        <taxon>Phyllobacteriaceae</taxon>
        <taxon>Mesorhizobium</taxon>
    </lineage>
</organism>
<proteinExistence type="predicted"/>
<evidence type="ECO:0000313" key="2">
    <source>
        <dbReference type="Proteomes" id="UP000275436"/>
    </source>
</evidence>
<dbReference type="AlphaFoldDB" id="A0A3M9X030"/>
<protein>
    <recommendedName>
        <fullName evidence="3">DUF768 domain-containing protein</fullName>
    </recommendedName>
</protein>
<sequence>MSKRGSDFLYHWISDHLADAPITDPVLMLIDMASDAKKAAETQGIPGQEIDEEIGTICEFIMRDLR</sequence>
<dbReference type="Proteomes" id="UP000275436">
    <property type="component" value="Unassembled WGS sequence"/>
</dbReference>
<dbReference type="EMBL" id="QKOD01000020">
    <property type="protein sequence ID" value="RNJ41404.1"/>
    <property type="molecule type" value="Genomic_DNA"/>
</dbReference>